<evidence type="ECO:0000313" key="4">
    <source>
        <dbReference type="EMBL" id="EEQ28590.1"/>
    </source>
</evidence>
<dbReference type="InterPro" id="IPR039143">
    <property type="entry name" value="GNPNAT1-like"/>
</dbReference>
<organism evidence="4 5">
    <name type="scientific">Arthroderma otae (strain ATCC MYA-4605 / CBS 113480)</name>
    <name type="common">Microsporum canis</name>
    <dbReference type="NCBI Taxonomy" id="554155"/>
    <lineage>
        <taxon>Eukaryota</taxon>
        <taxon>Fungi</taxon>
        <taxon>Dikarya</taxon>
        <taxon>Ascomycota</taxon>
        <taxon>Pezizomycotina</taxon>
        <taxon>Eurotiomycetes</taxon>
        <taxon>Eurotiomycetidae</taxon>
        <taxon>Onygenales</taxon>
        <taxon>Arthrodermataceae</taxon>
        <taxon>Microsporum</taxon>
    </lineage>
</organism>
<dbReference type="AlphaFoldDB" id="C5G1C7"/>
<dbReference type="VEuPathDB" id="FungiDB:MCYG_08749"/>
<dbReference type="RefSeq" id="XP_002842609.1">
    <property type="nucleotide sequence ID" value="XM_002842563.1"/>
</dbReference>
<comment type="catalytic activity">
    <reaction evidence="1">
        <text>D-glucosamine 6-phosphate + acetyl-CoA = N-acetyl-D-glucosamine 6-phosphate + CoA + H(+)</text>
        <dbReference type="Rhea" id="RHEA:10292"/>
        <dbReference type="ChEBI" id="CHEBI:15378"/>
        <dbReference type="ChEBI" id="CHEBI:57287"/>
        <dbReference type="ChEBI" id="CHEBI:57288"/>
        <dbReference type="ChEBI" id="CHEBI:57513"/>
        <dbReference type="ChEBI" id="CHEBI:58725"/>
        <dbReference type="EC" id="2.3.1.4"/>
    </reaction>
</comment>
<dbReference type="OMA" id="RSCHWVV"/>
<dbReference type="InterPro" id="IPR000182">
    <property type="entry name" value="GNAT_dom"/>
</dbReference>
<dbReference type="Pfam" id="PF00583">
    <property type="entry name" value="Acetyltransf_1"/>
    <property type="match status" value="1"/>
</dbReference>
<comment type="pathway">
    <text evidence="1">Nucleotide-sugar biosynthesis; UDP-N-acetyl-alpha-D-glucosamine biosynthesis; N-acetyl-alpha-D-glucosamine 1-phosphate from alpha-D-glucosamine 6-phosphate (route I): step 1/2.</text>
</comment>
<feature type="region of interest" description="Disordered" evidence="2">
    <location>
        <begin position="81"/>
        <end position="102"/>
    </location>
</feature>
<dbReference type="GeneID" id="9226544"/>
<dbReference type="SUPFAM" id="SSF55729">
    <property type="entry name" value="Acyl-CoA N-acyltransferases (Nat)"/>
    <property type="match status" value="1"/>
</dbReference>
<dbReference type="PROSITE" id="PS51186">
    <property type="entry name" value="GNAT"/>
    <property type="match status" value="1"/>
</dbReference>
<dbReference type="UniPathway" id="UPA00113">
    <property type="reaction ID" value="UER00529"/>
</dbReference>
<feature type="domain" description="N-acetyltransferase" evidence="3">
    <location>
        <begin position="16"/>
        <end position="191"/>
    </location>
</feature>
<gene>
    <name evidence="4" type="ORF">MCYG_08749</name>
</gene>
<reference evidence="5" key="1">
    <citation type="journal article" date="2012" name="MBio">
        <title>Comparative genome analysis of Trichophyton rubrum and related dermatophytes reveals candidate genes involved in infection.</title>
        <authorList>
            <person name="Martinez D.A."/>
            <person name="Oliver B.G."/>
            <person name="Graeser Y."/>
            <person name="Goldberg J.M."/>
            <person name="Li W."/>
            <person name="Martinez-Rossi N.M."/>
            <person name="Monod M."/>
            <person name="Shelest E."/>
            <person name="Barton R.C."/>
            <person name="Birch E."/>
            <person name="Brakhage A.A."/>
            <person name="Chen Z."/>
            <person name="Gurr S.J."/>
            <person name="Heiman D."/>
            <person name="Heitman J."/>
            <person name="Kosti I."/>
            <person name="Rossi A."/>
            <person name="Saif S."/>
            <person name="Samalova M."/>
            <person name="Saunders C.W."/>
            <person name="Shea T."/>
            <person name="Summerbell R.C."/>
            <person name="Xu J."/>
            <person name="Young S."/>
            <person name="Zeng Q."/>
            <person name="Birren B.W."/>
            <person name="Cuomo C.A."/>
            <person name="White T.C."/>
        </authorList>
    </citation>
    <scope>NUCLEOTIDE SEQUENCE [LARGE SCALE GENOMIC DNA]</scope>
    <source>
        <strain evidence="5">ATCC MYA-4605 / CBS 113480</strain>
    </source>
</reference>
<dbReference type="EMBL" id="DS995710">
    <property type="protein sequence ID" value="EEQ28590.1"/>
    <property type="molecule type" value="Genomic_DNA"/>
</dbReference>
<evidence type="ECO:0000313" key="5">
    <source>
        <dbReference type="Proteomes" id="UP000002035"/>
    </source>
</evidence>
<dbReference type="CDD" id="cd04301">
    <property type="entry name" value="NAT_SF"/>
    <property type="match status" value="1"/>
</dbReference>
<dbReference type="STRING" id="554155.C5G1C7"/>
<keyword evidence="5" id="KW-1185">Reference proteome</keyword>
<dbReference type="EC" id="2.3.1.4" evidence="1"/>
<dbReference type="HOGENOM" id="CLU_056607_0_0_1"/>
<dbReference type="GO" id="GO:0006048">
    <property type="term" value="P:UDP-N-acetylglucosamine biosynthetic process"/>
    <property type="evidence" value="ECO:0007669"/>
    <property type="project" value="UniProtKB-UniRule"/>
</dbReference>
<dbReference type="Gene3D" id="3.40.630.30">
    <property type="match status" value="1"/>
</dbReference>
<keyword evidence="1" id="KW-0808">Transferase</keyword>
<sequence>MSADDSFTLAMQPPGPRIARADQQQRKHSIFRDGLHVRIAVFVDEQRCAAENEVDADDERSWHWVAYAGPGRVPVGVVRLVPPPHEGHQHEGGEGGEEEEEHERRPFIKIGRLAVLPAYRGKGLARLLVDTALGWAAEHAVEVGAGWDGLVLIHAQTDVEAMYARLGFKTDESMGRWVEEGIPHVGMWKKL</sequence>
<name>C5G1C7_ARTOC</name>
<evidence type="ECO:0000256" key="1">
    <source>
        <dbReference type="RuleBase" id="RU365086"/>
    </source>
</evidence>
<proteinExistence type="inferred from homology"/>
<dbReference type="PANTHER" id="PTHR13355">
    <property type="entry name" value="GLUCOSAMINE 6-PHOSPHATE N-ACETYLTRANSFERASE"/>
    <property type="match status" value="1"/>
</dbReference>
<evidence type="ECO:0000259" key="3">
    <source>
        <dbReference type="PROSITE" id="PS51186"/>
    </source>
</evidence>
<dbReference type="GO" id="GO:0004343">
    <property type="term" value="F:glucosamine 6-phosphate N-acetyltransferase activity"/>
    <property type="evidence" value="ECO:0007669"/>
    <property type="project" value="UniProtKB-UniRule"/>
</dbReference>
<keyword evidence="1" id="KW-0012">Acyltransferase</keyword>
<accession>C5G1C7</accession>
<dbReference type="PANTHER" id="PTHR13355:SF11">
    <property type="entry name" value="GLUCOSAMINE 6-PHOSPHATE N-ACETYLTRANSFERASE"/>
    <property type="match status" value="1"/>
</dbReference>
<dbReference type="InterPro" id="IPR016181">
    <property type="entry name" value="Acyl_CoA_acyltransferase"/>
</dbReference>
<comment type="similarity">
    <text evidence="1">Belongs to the acetyltransferase family. GNA1 subfamily.</text>
</comment>
<evidence type="ECO:0000256" key="2">
    <source>
        <dbReference type="SAM" id="MobiDB-lite"/>
    </source>
</evidence>
<protein>
    <recommendedName>
        <fullName evidence="1">Glucosamine 6-phosphate N-acetyltransferase</fullName>
        <ecNumber evidence="1">2.3.1.4</ecNumber>
    </recommendedName>
</protein>
<dbReference type="OrthoDB" id="329272at2759"/>
<dbReference type="Proteomes" id="UP000002035">
    <property type="component" value="Unassembled WGS sequence"/>
</dbReference>
<dbReference type="eggNOG" id="ENOG502S8FT">
    <property type="taxonomic scope" value="Eukaryota"/>
</dbReference>